<accession>A0A1Y3BV38</accession>
<organism evidence="1">
    <name type="scientific">Helianthus annuus</name>
    <name type="common">Common sunflower</name>
    <dbReference type="NCBI Taxonomy" id="4232"/>
    <lineage>
        <taxon>Eukaryota</taxon>
        <taxon>Viridiplantae</taxon>
        <taxon>Streptophyta</taxon>
        <taxon>Embryophyta</taxon>
        <taxon>Tracheophyta</taxon>
        <taxon>Spermatophyta</taxon>
        <taxon>Magnoliopsida</taxon>
        <taxon>eudicotyledons</taxon>
        <taxon>Gunneridae</taxon>
        <taxon>Pentapetalae</taxon>
        <taxon>asterids</taxon>
        <taxon>campanulids</taxon>
        <taxon>Asterales</taxon>
        <taxon>Asteraceae</taxon>
        <taxon>Asteroideae</taxon>
        <taxon>Heliantheae alliance</taxon>
        <taxon>Heliantheae</taxon>
        <taxon>Helianthus</taxon>
    </lineage>
</organism>
<dbReference type="AlphaFoldDB" id="A0A1Y3BV38"/>
<gene>
    <name evidence="1" type="ORF">HannXRQ_Chr00c0060g0571511</name>
</gene>
<protein>
    <submittedName>
        <fullName evidence="1">Uncharacterized protein</fullName>
    </submittedName>
</protein>
<reference evidence="1" key="1">
    <citation type="submission" date="2017-02" db="EMBL/GenBank/DDBJ databases">
        <title>Sunflower complete genome.</title>
        <authorList>
            <person name="Langlade N."/>
            <person name="Munos S."/>
        </authorList>
    </citation>
    <scope>NUCLEOTIDE SEQUENCE [LARGE SCALE GENOMIC DNA]</scope>
    <source>
        <tissue evidence="1">Leaves</tissue>
    </source>
</reference>
<dbReference type="InParanoid" id="A0A1Y3BV38"/>
<sequence length="87" mass="9919">MLYYISGSVFTYVVYFRKCRGVRGVLGEFCYILGITSGLFNKIYSVLTLSMVTQFHVIPTSRDRTPTNLGRALTYVTGPYVTWTGYH</sequence>
<evidence type="ECO:0000313" key="1">
    <source>
        <dbReference type="EMBL" id="OTF84652.1"/>
    </source>
</evidence>
<proteinExistence type="predicted"/>
<name>A0A1Y3BV38_HELAN</name>
<dbReference type="EMBL" id="KZ113383">
    <property type="protein sequence ID" value="OTF84652.1"/>
    <property type="molecule type" value="Genomic_DNA"/>
</dbReference>